<dbReference type="Proteomes" id="UP000249748">
    <property type="component" value="Unassembled WGS sequence"/>
</dbReference>
<dbReference type="EMBL" id="KZ824577">
    <property type="protein sequence ID" value="RAK84234.1"/>
    <property type="molecule type" value="Genomic_DNA"/>
</dbReference>
<proteinExistence type="predicted"/>
<name>A0ACD1I166_9EURO</name>
<protein>
    <submittedName>
        <fullName evidence="1">Uncharacterized protein</fullName>
    </submittedName>
</protein>
<organism evidence="1 2">
    <name type="scientific">Aspergillus costaricaensis CBS 115574</name>
    <dbReference type="NCBI Taxonomy" id="1448317"/>
    <lineage>
        <taxon>Eukaryota</taxon>
        <taxon>Fungi</taxon>
        <taxon>Dikarya</taxon>
        <taxon>Ascomycota</taxon>
        <taxon>Pezizomycotina</taxon>
        <taxon>Eurotiomycetes</taxon>
        <taxon>Eurotiomycetidae</taxon>
        <taxon>Eurotiales</taxon>
        <taxon>Aspergillaceae</taxon>
        <taxon>Aspergillus</taxon>
        <taxon>Aspergillus subgen. Circumdati</taxon>
    </lineage>
</organism>
<reference evidence="1" key="1">
    <citation type="submission" date="2018-02" db="EMBL/GenBank/DDBJ databases">
        <title>The genomes of Aspergillus section Nigri reveals drivers in fungal speciation.</title>
        <authorList>
            <consortium name="DOE Joint Genome Institute"/>
            <person name="Vesth T.C."/>
            <person name="Nybo J."/>
            <person name="Theobald S."/>
            <person name="Brandl J."/>
            <person name="Frisvad J.C."/>
            <person name="Nielsen K.F."/>
            <person name="Lyhne E.K."/>
            <person name="Kogle M.E."/>
            <person name="Kuo A."/>
            <person name="Riley R."/>
            <person name="Clum A."/>
            <person name="Nolan M."/>
            <person name="Lipzen A."/>
            <person name="Salamov A."/>
            <person name="Henrissat B."/>
            <person name="Wiebenga A."/>
            <person name="De vries R.P."/>
            <person name="Grigoriev I.V."/>
            <person name="Mortensen U.H."/>
            <person name="Andersen M.R."/>
            <person name="Baker S.E."/>
        </authorList>
    </citation>
    <scope>NUCLEOTIDE SEQUENCE</scope>
    <source>
        <strain evidence="1">CBS 115574</strain>
    </source>
</reference>
<sequence>MPTTNAIAFSCKVQGHVYRCALSIGSFRGNPSQRWMRVCSGLAVRRTPPRFSRMGLAHRPGSLFMVSFGGLHAMTLHHGTSASEFSLLSPPRSLDELNHSLNEDLAGITPFWSSTEVRSVRGYTTCSLWLTPYLPSAQVDAIHFLPPFLHKSIYSMTNGGPIVSDIVAQLICSICLDRLRIATTALKPRGDWSFEHDCVAKSMLGGISMAVFDNNFLVHSHYPRHDAQQLPCEPTLAVSVSAGFQPYNTGYQHPRT</sequence>
<evidence type="ECO:0000313" key="1">
    <source>
        <dbReference type="EMBL" id="RAK84234.1"/>
    </source>
</evidence>
<accession>A0ACD1I166</accession>
<evidence type="ECO:0000313" key="2">
    <source>
        <dbReference type="Proteomes" id="UP000249748"/>
    </source>
</evidence>
<keyword evidence="2" id="KW-1185">Reference proteome</keyword>
<gene>
    <name evidence="1" type="ORF">BO79DRAFT_232615</name>
</gene>